<dbReference type="Pfam" id="PF00535">
    <property type="entry name" value="Glycos_transf_2"/>
    <property type="match status" value="1"/>
</dbReference>
<proteinExistence type="predicted"/>
<comment type="caution">
    <text evidence="2">The sequence shown here is derived from an EMBL/GenBank/DDBJ whole genome shotgun (WGS) entry which is preliminary data.</text>
</comment>
<name>A0A317FWJ3_BUTFI</name>
<dbReference type="PANTHER" id="PTHR22916:SF3">
    <property type="entry name" value="UDP-GLCNAC:BETAGAL BETA-1,3-N-ACETYLGLUCOSAMINYLTRANSFERASE-LIKE PROTEIN 1"/>
    <property type="match status" value="1"/>
</dbReference>
<dbReference type="EMBL" id="NXNG01000001">
    <property type="protein sequence ID" value="PWT26045.1"/>
    <property type="molecule type" value="Genomic_DNA"/>
</dbReference>
<evidence type="ECO:0000313" key="2">
    <source>
        <dbReference type="EMBL" id="PWT26045.1"/>
    </source>
</evidence>
<keyword evidence="3" id="KW-1185">Reference proteome</keyword>
<sequence>MIVKDRVNGRVSILVPCYNHELFVSDCMDSIIDQSYTDIELLICDDCSQDNSLDIIKRYENKLRERLSGLVILSNSKNLGITKTLNKLLEQASGEFIKVIASDDMLHPKYIEHVLSEFLKMPDVDVITTNGYMINEDMTFSKLCSDIRDLSQRSDIIKDNEVYYKNAPDYSDNDETLFSKLYEGNFVFALGTTIRASVFDRFGLYDEKIIIEDWEYALRMAHEGCKFKYLDEKLCFYRINQNSISSVKYNDGLENRRIMIFEAELAIIEKYGIFLPKKKYIKKKISQLLLAEEFAKKNRLNKMYSIVLGNADYGLGEIIQYGLLDYIIWQIKKIIRLYLK</sequence>
<organism evidence="2 3">
    <name type="scientific">Butyrivibrio fibrisolvens</name>
    <dbReference type="NCBI Taxonomy" id="831"/>
    <lineage>
        <taxon>Bacteria</taxon>
        <taxon>Bacillati</taxon>
        <taxon>Bacillota</taxon>
        <taxon>Clostridia</taxon>
        <taxon>Lachnospirales</taxon>
        <taxon>Lachnospiraceae</taxon>
        <taxon>Butyrivibrio</taxon>
    </lineage>
</organism>
<evidence type="ECO:0000259" key="1">
    <source>
        <dbReference type="Pfam" id="PF00535"/>
    </source>
</evidence>
<accession>A0A317FWJ3</accession>
<reference evidence="2 3" key="1">
    <citation type="submission" date="2017-09" db="EMBL/GenBank/DDBJ databases">
        <title>High-quality draft genome sequence of Butyrivibrio fibrisolvens INBov1, isolated from cow rumen.</title>
        <authorList>
            <person name="Rodriguez Hernaez J."/>
            <person name="Rivarola M."/>
            <person name="Paniego N."/>
            <person name="Cravero S."/>
            <person name="Ceron Cucchi M."/>
            <person name="Martinez M.C."/>
        </authorList>
    </citation>
    <scope>NUCLEOTIDE SEQUENCE [LARGE SCALE GENOMIC DNA]</scope>
    <source>
        <strain evidence="2 3">INBov1</strain>
    </source>
</reference>
<feature type="domain" description="Glycosyltransferase 2-like" evidence="1">
    <location>
        <begin position="12"/>
        <end position="147"/>
    </location>
</feature>
<dbReference type="Gene3D" id="3.90.550.10">
    <property type="entry name" value="Spore Coat Polysaccharide Biosynthesis Protein SpsA, Chain A"/>
    <property type="match status" value="1"/>
</dbReference>
<dbReference type="Proteomes" id="UP000245488">
    <property type="component" value="Chromosome"/>
</dbReference>
<dbReference type="SUPFAM" id="SSF53448">
    <property type="entry name" value="Nucleotide-diphospho-sugar transferases"/>
    <property type="match status" value="1"/>
</dbReference>
<protein>
    <recommendedName>
        <fullName evidence="1">Glycosyltransferase 2-like domain-containing protein</fullName>
    </recommendedName>
</protein>
<dbReference type="InterPro" id="IPR001173">
    <property type="entry name" value="Glyco_trans_2-like"/>
</dbReference>
<dbReference type="AlphaFoldDB" id="A0A317FWJ3"/>
<dbReference type="PANTHER" id="PTHR22916">
    <property type="entry name" value="GLYCOSYLTRANSFERASE"/>
    <property type="match status" value="1"/>
</dbReference>
<dbReference type="InterPro" id="IPR029044">
    <property type="entry name" value="Nucleotide-diphossugar_trans"/>
</dbReference>
<dbReference type="GO" id="GO:0016758">
    <property type="term" value="F:hexosyltransferase activity"/>
    <property type="evidence" value="ECO:0007669"/>
    <property type="project" value="UniProtKB-ARBA"/>
</dbReference>
<gene>
    <name evidence="2" type="ORF">CPT75_02395</name>
</gene>
<evidence type="ECO:0000313" key="3">
    <source>
        <dbReference type="Proteomes" id="UP000245488"/>
    </source>
</evidence>